<evidence type="ECO:0000256" key="12">
    <source>
        <dbReference type="ARBA" id="ARBA00023170"/>
    </source>
</evidence>
<evidence type="ECO:0000256" key="4">
    <source>
        <dbReference type="ARBA" id="ARBA00022606"/>
    </source>
</evidence>
<evidence type="ECO:0000256" key="2">
    <source>
        <dbReference type="ARBA" id="ARBA00022543"/>
    </source>
</evidence>
<evidence type="ECO:0000313" key="18">
    <source>
        <dbReference type="EMBL" id="QIW86050.1"/>
    </source>
</evidence>
<dbReference type="PRINTS" id="PR00238">
    <property type="entry name" value="OPSIN"/>
</dbReference>
<dbReference type="PANTHER" id="PTHR24240">
    <property type="entry name" value="OPSIN"/>
    <property type="match status" value="1"/>
</dbReference>
<keyword evidence="7 15" id="KW-1133">Transmembrane helix</keyword>
<keyword evidence="4 15" id="KW-0716">Sensory transduction</keyword>
<evidence type="ECO:0000256" key="16">
    <source>
        <dbReference type="SAM" id="MobiDB-lite"/>
    </source>
</evidence>
<evidence type="ECO:0000256" key="13">
    <source>
        <dbReference type="ARBA" id="ARBA00023224"/>
    </source>
</evidence>
<keyword evidence="11" id="KW-1015">Disulfide bond</keyword>
<keyword evidence="5 15" id="KW-0812">Transmembrane</keyword>
<dbReference type="InterPro" id="IPR017452">
    <property type="entry name" value="GPCR_Rhodpsn_7TM"/>
</dbReference>
<accession>A0A6H0X1M0</accession>
<feature type="transmembrane region" description="Helical" evidence="15">
    <location>
        <begin position="53"/>
        <end position="80"/>
    </location>
</feature>
<dbReference type="InterPro" id="IPR050125">
    <property type="entry name" value="GPCR_opsins"/>
</dbReference>
<keyword evidence="14" id="KW-0844">Vision</keyword>
<comment type="caution">
    <text evidence="15">Lacks conserved residue(s) required for the propagation of feature annotation.</text>
</comment>
<comment type="similarity">
    <text evidence="15">Belongs to the G-protein coupled receptor 1 family. Opsin subfamily.</text>
</comment>
<gene>
    <name evidence="18" type="primary">L20</name>
</gene>
<dbReference type="InterPro" id="IPR001391">
    <property type="entry name" value="Opsin_lateye"/>
</dbReference>
<keyword evidence="13 15" id="KW-0807">Transducer</keyword>
<feature type="transmembrane region" description="Helical" evidence="15">
    <location>
        <begin position="170"/>
        <end position="192"/>
    </location>
</feature>
<name>A0A6H0X1M0_NEOOE</name>
<feature type="region of interest" description="Disordered" evidence="16">
    <location>
        <begin position="359"/>
        <end position="378"/>
    </location>
</feature>
<dbReference type="FunFam" id="1.20.1070.10:FF:000044">
    <property type="entry name" value="Opsin, ultraviolet-sensitive"/>
    <property type="match status" value="1"/>
</dbReference>
<dbReference type="GO" id="GO:0004930">
    <property type="term" value="F:G protein-coupled receptor activity"/>
    <property type="evidence" value="ECO:0007669"/>
    <property type="project" value="UniProtKB-KW"/>
</dbReference>
<evidence type="ECO:0000256" key="3">
    <source>
        <dbReference type="ARBA" id="ARBA00022553"/>
    </source>
</evidence>
<dbReference type="PRINTS" id="PR00237">
    <property type="entry name" value="GPCRRHODOPSN"/>
</dbReference>
<keyword evidence="6 15" id="KW-0681">Retinal protein</keyword>
<dbReference type="EMBL" id="MT112886">
    <property type="protein sequence ID" value="QIW86050.1"/>
    <property type="molecule type" value="mRNA"/>
</dbReference>
<evidence type="ECO:0000256" key="11">
    <source>
        <dbReference type="ARBA" id="ARBA00023157"/>
    </source>
</evidence>
<evidence type="ECO:0000256" key="10">
    <source>
        <dbReference type="ARBA" id="ARBA00023136"/>
    </source>
</evidence>
<dbReference type="CDD" id="cd15079">
    <property type="entry name" value="7tmA_photoreceptors_insect"/>
    <property type="match status" value="1"/>
</dbReference>
<protein>
    <submittedName>
        <fullName evidence="18">Opsin L20</fullName>
    </submittedName>
</protein>
<dbReference type="InterPro" id="IPR000276">
    <property type="entry name" value="GPCR_Rhodpsn"/>
</dbReference>
<feature type="transmembrane region" description="Helical" evidence="15">
    <location>
        <begin position="92"/>
        <end position="109"/>
    </location>
</feature>
<keyword evidence="10 15" id="KW-0472">Membrane</keyword>
<dbReference type="GO" id="GO:0009881">
    <property type="term" value="F:photoreceptor activity"/>
    <property type="evidence" value="ECO:0007669"/>
    <property type="project" value="UniProtKB-KW"/>
</dbReference>
<reference evidence="18" key="1">
    <citation type="journal article" date="2020" name="Proc. Natl. Acad. Sci. U.S.A.">
        <title>Exceptional diversity of opsin expression patterns in Neogonodactylus oerstedii (Stomatopoda) retinas.</title>
        <authorList>
            <person name="Porter M.L."/>
            <person name="Awata H."/>
            <person name="Bok M.J."/>
            <person name="Cronin T.W."/>
        </authorList>
    </citation>
    <scope>NUCLEOTIDE SEQUENCE</scope>
</reference>
<keyword evidence="12 15" id="KW-0675">Receptor</keyword>
<feature type="transmembrane region" description="Helical" evidence="15">
    <location>
        <begin position="281"/>
        <end position="299"/>
    </location>
</feature>
<keyword evidence="9 15" id="KW-0297">G-protein coupled receptor</keyword>
<organism evidence="18">
    <name type="scientific">Neogonodactylus oerstedii</name>
    <name type="common">Mantis shrimp</name>
    <name type="synonym">Gonodactylus oerstedii</name>
    <dbReference type="NCBI Taxonomy" id="85128"/>
    <lineage>
        <taxon>Eukaryota</taxon>
        <taxon>Metazoa</taxon>
        <taxon>Ecdysozoa</taxon>
        <taxon>Arthropoda</taxon>
        <taxon>Crustacea</taxon>
        <taxon>Multicrustacea</taxon>
        <taxon>Malacostraca</taxon>
        <taxon>Eumalacostraca</taxon>
        <taxon>Hoplocarida</taxon>
        <taxon>Stomatopoda</taxon>
        <taxon>Gonodactylidae</taxon>
        <taxon>Neogonodactylus</taxon>
    </lineage>
</organism>
<evidence type="ECO:0000256" key="7">
    <source>
        <dbReference type="ARBA" id="ARBA00022989"/>
    </source>
</evidence>
<dbReference type="GO" id="GO:0016020">
    <property type="term" value="C:membrane"/>
    <property type="evidence" value="ECO:0007669"/>
    <property type="project" value="UniProtKB-SubCell"/>
</dbReference>
<keyword evidence="8 15" id="KW-0157">Chromophore</keyword>
<evidence type="ECO:0000256" key="15">
    <source>
        <dbReference type="RuleBase" id="RU004951"/>
    </source>
</evidence>
<evidence type="ECO:0000256" key="9">
    <source>
        <dbReference type="ARBA" id="ARBA00023040"/>
    </source>
</evidence>
<dbReference type="Gene3D" id="1.20.1070.10">
    <property type="entry name" value="Rhodopsin 7-helix transmembrane proteins"/>
    <property type="match status" value="1"/>
</dbReference>
<dbReference type="InterPro" id="IPR027430">
    <property type="entry name" value="Retinal_BS"/>
</dbReference>
<dbReference type="InterPro" id="IPR001760">
    <property type="entry name" value="Opsin"/>
</dbReference>
<evidence type="ECO:0000256" key="8">
    <source>
        <dbReference type="ARBA" id="ARBA00022991"/>
    </source>
</evidence>
<dbReference type="GO" id="GO:0007601">
    <property type="term" value="P:visual perception"/>
    <property type="evidence" value="ECO:0007669"/>
    <property type="project" value="UniProtKB-KW"/>
</dbReference>
<feature type="transmembrane region" description="Helical" evidence="15">
    <location>
        <begin position="129"/>
        <end position="150"/>
    </location>
</feature>
<dbReference type="PROSITE" id="PS00237">
    <property type="entry name" value="G_PROTEIN_RECEP_F1_1"/>
    <property type="match status" value="1"/>
</dbReference>
<comment type="subcellular location">
    <subcellularLocation>
        <location evidence="1 15">Membrane</location>
        <topology evidence="1 15">Multi-pass membrane protein</topology>
    </subcellularLocation>
</comment>
<evidence type="ECO:0000256" key="14">
    <source>
        <dbReference type="ARBA" id="ARBA00023305"/>
    </source>
</evidence>
<keyword evidence="2 15" id="KW-0600">Photoreceptor protein</keyword>
<dbReference type="SUPFAM" id="SSF81321">
    <property type="entry name" value="Family A G protein-coupled receptor-like"/>
    <property type="match status" value="1"/>
</dbReference>
<dbReference type="Pfam" id="PF00001">
    <property type="entry name" value="7tm_1"/>
    <property type="match status" value="1"/>
</dbReference>
<evidence type="ECO:0000256" key="1">
    <source>
        <dbReference type="ARBA" id="ARBA00004141"/>
    </source>
</evidence>
<dbReference type="PRINTS" id="PR00578">
    <property type="entry name" value="OPSINLTRLEYE"/>
</dbReference>
<evidence type="ECO:0000256" key="6">
    <source>
        <dbReference type="ARBA" id="ARBA00022925"/>
    </source>
</evidence>
<feature type="transmembrane region" description="Helical" evidence="15">
    <location>
        <begin position="219"/>
        <end position="242"/>
    </location>
</feature>
<keyword evidence="3" id="KW-0597">Phosphoprotein</keyword>
<dbReference type="PROSITE" id="PS00238">
    <property type="entry name" value="OPSIN"/>
    <property type="match status" value="1"/>
</dbReference>
<dbReference type="AlphaFoldDB" id="A0A6H0X1M0"/>
<feature type="domain" description="G-protein coupled receptors family 1 profile" evidence="17">
    <location>
        <begin position="71"/>
        <end position="333"/>
    </location>
</feature>
<dbReference type="GO" id="GO:0007602">
    <property type="term" value="P:phototransduction"/>
    <property type="evidence" value="ECO:0007669"/>
    <property type="project" value="UniProtKB-KW"/>
</dbReference>
<dbReference type="PROSITE" id="PS50262">
    <property type="entry name" value="G_PROTEIN_RECEP_F1_2"/>
    <property type="match status" value="1"/>
</dbReference>
<proteinExistence type="evidence at transcript level"/>
<evidence type="ECO:0000259" key="17">
    <source>
        <dbReference type="PROSITE" id="PS50262"/>
    </source>
</evidence>
<sequence>MSFRDEIAMPQDDIPLASSKPLTNYTIVDNIPEDMLPLVHSHWYQYPPLNPMWYGLLGVTITVLGILSVVGNLVVIWVFARTKGLRSPANSLLINLAFTDFLMMFTMFPPMVYNCYWRTWVFGPISCEVYGFIGNLCGCVAIYSMVWITLDRYKVIVKGISATPLRAKGAALRILFSWVFSTAWCLCPFFGWNRYVPEGNMTVCGTDYLTDDLFSKSYLYAYSVWVFFAPFLLIVYCYTYIVKAVSAHEKQMLKQAKKMEIKSLQSEEDQKTSAEIRLAKVALATVSLWFMAWCPYLIINWSGMLRPSLVTPLFSIWGSVFAKANAVYNPIVYSISHPNYRGALLKALPFLACNTEDCSRGEERDTTTPLAEKAQENV</sequence>
<evidence type="ECO:0000256" key="5">
    <source>
        <dbReference type="ARBA" id="ARBA00022692"/>
    </source>
</evidence>